<gene>
    <name evidence="2" type="ORF">H8R25_12355</name>
</gene>
<comment type="caution">
    <text evidence="2">The sequence shown here is derived from an EMBL/GenBank/DDBJ whole genome shotgun (WGS) entry which is preliminary data.</text>
</comment>
<dbReference type="SMART" id="SM00479">
    <property type="entry name" value="EXOIII"/>
    <property type="match status" value="1"/>
</dbReference>
<dbReference type="InterPro" id="IPR013520">
    <property type="entry name" value="Ribonucl_H"/>
</dbReference>
<dbReference type="EMBL" id="JACRUL010000032">
    <property type="protein sequence ID" value="MBC5845225.1"/>
    <property type="molecule type" value="Genomic_DNA"/>
</dbReference>
<evidence type="ECO:0000313" key="2">
    <source>
        <dbReference type="EMBL" id="MBC5845225.1"/>
    </source>
</evidence>
<dbReference type="Proteomes" id="UP000641454">
    <property type="component" value="Unassembled WGS sequence"/>
</dbReference>
<dbReference type="InterPro" id="IPR012337">
    <property type="entry name" value="RNaseH-like_sf"/>
</dbReference>
<dbReference type="RefSeq" id="WP_187019507.1">
    <property type="nucleotide sequence ID" value="NZ_JACRUK010000033.1"/>
</dbReference>
<keyword evidence="2" id="KW-0269">Exonuclease</keyword>
<accession>A0A923N371</accession>
<keyword evidence="3" id="KW-1185">Reference proteome</keyword>
<dbReference type="Pfam" id="PF00929">
    <property type="entry name" value="RNase_T"/>
    <property type="match status" value="1"/>
</dbReference>
<reference evidence="2 3" key="1">
    <citation type="submission" date="2020-08" db="EMBL/GenBank/DDBJ databases">
        <title>Description of novel Flavobacterium F-392 isolate.</title>
        <authorList>
            <person name="Saticioglu I.B."/>
            <person name="Duman M."/>
            <person name="Altun S."/>
        </authorList>
    </citation>
    <scope>NUCLEOTIDE SEQUENCE [LARGE SCALE GENOMIC DNA]</scope>
    <source>
        <strain evidence="2 3">F-392</strain>
    </source>
</reference>
<dbReference type="GO" id="GO:0004527">
    <property type="term" value="F:exonuclease activity"/>
    <property type="evidence" value="ECO:0007669"/>
    <property type="project" value="UniProtKB-KW"/>
</dbReference>
<proteinExistence type="predicted"/>
<dbReference type="Gene3D" id="3.30.420.10">
    <property type="entry name" value="Ribonuclease H-like superfamily/Ribonuclease H"/>
    <property type="match status" value="1"/>
</dbReference>
<evidence type="ECO:0000313" key="3">
    <source>
        <dbReference type="Proteomes" id="UP000641454"/>
    </source>
</evidence>
<dbReference type="SUPFAM" id="SSF53098">
    <property type="entry name" value="Ribonuclease H-like"/>
    <property type="match status" value="1"/>
</dbReference>
<protein>
    <submittedName>
        <fullName evidence="2">3'-5' exonuclease</fullName>
    </submittedName>
</protein>
<dbReference type="InterPro" id="IPR036397">
    <property type="entry name" value="RNaseH_sf"/>
</dbReference>
<dbReference type="GO" id="GO:0006259">
    <property type="term" value="P:DNA metabolic process"/>
    <property type="evidence" value="ECO:0007669"/>
    <property type="project" value="UniProtKB-ARBA"/>
</dbReference>
<name>A0A923N371_9FLAO</name>
<dbReference type="AlphaFoldDB" id="A0A923N371"/>
<feature type="domain" description="Exonuclease" evidence="1">
    <location>
        <begin position="29"/>
        <end position="197"/>
    </location>
</feature>
<keyword evidence="2" id="KW-0378">Hydrolase</keyword>
<keyword evidence="2" id="KW-0540">Nuclease</keyword>
<dbReference type="GO" id="GO:0003676">
    <property type="term" value="F:nucleic acid binding"/>
    <property type="evidence" value="ECO:0007669"/>
    <property type="project" value="InterPro"/>
</dbReference>
<sequence>MLDWLKNINKDYPEFWKTYLSKFDKKSKRYVVLSTETSGLNLHLDVIFSISAFAVVDDNILIGDNFETILLQYKYFHENKIFNEFILESKMPKQGETEAITNFIEYLGNAVIVGHHVDFDVEMINIALEKMGCGRLKNEALDIDIMYRKLNDITDKDFSLDELSDAFKIPVSDRNSSAHEAYRIALLFLKLKSRLGLK</sequence>
<dbReference type="CDD" id="cd06127">
    <property type="entry name" value="DEDDh"/>
    <property type="match status" value="1"/>
</dbReference>
<evidence type="ECO:0000259" key="1">
    <source>
        <dbReference type="SMART" id="SM00479"/>
    </source>
</evidence>
<organism evidence="2 3">
    <name type="scientific">Flavobacterium muglaense</name>
    <dbReference type="NCBI Taxonomy" id="2764716"/>
    <lineage>
        <taxon>Bacteria</taxon>
        <taxon>Pseudomonadati</taxon>
        <taxon>Bacteroidota</taxon>
        <taxon>Flavobacteriia</taxon>
        <taxon>Flavobacteriales</taxon>
        <taxon>Flavobacteriaceae</taxon>
        <taxon>Flavobacterium</taxon>
    </lineage>
</organism>